<keyword evidence="1" id="KW-1133">Transmembrane helix</keyword>
<gene>
    <name evidence="2" type="ORF">O3P69_019764</name>
</gene>
<proteinExistence type="predicted"/>
<reference evidence="2 3" key="1">
    <citation type="submission" date="2023-03" db="EMBL/GenBank/DDBJ databases">
        <title>High-quality genome of Scylla paramamosain provides insights in environmental adaptation.</title>
        <authorList>
            <person name="Zhang L."/>
        </authorList>
    </citation>
    <scope>NUCLEOTIDE SEQUENCE [LARGE SCALE GENOMIC DNA]</scope>
    <source>
        <strain evidence="2">LZ_2023a</strain>
        <tissue evidence="2">Muscle</tissue>
    </source>
</reference>
<evidence type="ECO:0000313" key="2">
    <source>
        <dbReference type="EMBL" id="KAK8379947.1"/>
    </source>
</evidence>
<dbReference type="Proteomes" id="UP001487740">
    <property type="component" value="Unassembled WGS sequence"/>
</dbReference>
<keyword evidence="3" id="KW-1185">Reference proteome</keyword>
<feature type="transmembrane region" description="Helical" evidence="1">
    <location>
        <begin position="6"/>
        <end position="24"/>
    </location>
</feature>
<dbReference type="EMBL" id="JARAKH010000043">
    <property type="protein sequence ID" value="KAK8379947.1"/>
    <property type="molecule type" value="Genomic_DNA"/>
</dbReference>
<keyword evidence="1" id="KW-0812">Transmembrane</keyword>
<name>A0AAW0SYF8_SCYPA</name>
<evidence type="ECO:0000313" key="3">
    <source>
        <dbReference type="Proteomes" id="UP001487740"/>
    </source>
</evidence>
<dbReference type="AlphaFoldDB" id="A0AAW0SYF8"/>
<sequence>MTDTRAWAWVVGVLVVVVVTGAAFPPAPMNEVGALGEGGIAPLLFPHPQYPLPRKRYLGIELPDFIAAGKGLGDLKERMMTSGK</sequence>
<keyword evidence="1" id="KW-0472">Membrane</keyword>
<accession>A0AAW0SYF8</accession>
<evidence type="ECO:0000256" key="1">
    <source>
        <dbReference type="SAM" id="Phobius"/>
    </source>
</evidence>
<comment type="caution">
    <text evidence="2">The sequence shown here is derived from an EMBL/GenBank/DDBJ whole genome shotgun (WGS) entry which is preliminary data.</text>
</comment>
<organism evidence="2 3">
    <name type="scientific">Scylla paramamosain</name>
    <name type="common">Mud crab</name>
    <dbReference type="NCBI Taxonomy" id="85552"/>
    <lineage>
        <taxon>Eukaryota</taxon>
        <taxon>Metazoa</taxon>
        <taxon>Ecdysozoa</taxon>
        <taxon>Arthropoda</taxon>
        <taxon>Crustacea</taxon>
        <taxon>Multicrustacea</taxon>
        <taxon>Malacostraca</taxon>
        <taxon>Eumalacostraca</taxon>
        <taxon>Eucarida</taxon>
        <taxon>Decapoda</taxon>
        <taxon>Pleocyemata</taxon>
        <taxon>Brachyura</taxon>
        <taxon>Eubrachyura</taxon>
        <taxon>Portunoidea</taxon>
        <taxon>Portunidae</taxon>
        <taxon>Portuninae</taxon>
        <taxon>Scylla</taxon>
    </lineage>
</organism>
<protein>
    <submittedName>
        <fullName evidence="2">Uncharacterized protein</fullName>
    </submittedName>
</protein>